<name>A0A5C3M6H2_9AGAR</name>
<accession>A0A5C3M6H2</accession>
<dbReference type="Proteomes" id="UP000308652">
    <property type="component" value="Unassembled WGS sequence"/>
</dbReference>
<sequence>MYYPSASSKERNLSAVDYEHQRSNLSHLPQDSQQSVLNHANHNQFSGTALSFSEPDIQAPLENGSHSRTPSNTEDGNGFPAEEDSELSVCPQRSSRVRFRSRVRITSGINRHKHKSPSHFHHVDSDYFAFSRASSMSGSPSSSISAPLRSRMDDEIAKPGWGTLGQRVGLFARNSQQRKVNGRANSFRKYPAHLESDANDQTPLMRSTTLRTYEREEETRLSREIDMVFGPWPSRLLNHHWWWWHLEPIICCRCVDDSDFED</sequence>
<reference evidence="2 3" key="1">
    <citation type="journal article" date="2019" name="Nat. Ecol. Evol.">
        <title>Megaphylogeny resolves global patterns of mushroom evolution.</title>
        <authorList>
            <person name="Varga T."/>
            <person name="Krizsan K."/>
            <person name="Foldi C."/>
            <person name="Dima B."/>
            <person name="Sanchez-Garcia M."/>
            <person name="Sanchez-Ramirez S."/>
            <person name="Szollosi G.J."/>
            <person name="Szarkandi J.G."/>
            <person name="Papp V."/>
            <person name="Albert L."/>
            <person name="Andreopoulos W."/>
            <person name="Angelini C."/>
            <person name="Antonin V."/>
            <person name="Barry K.W."/>
            <person name="Bougher N.L."/>
            <person name="Buchanan P."/>
            <person name="Buyck B."/>
            <person name="Bense V."/>
            <person name="Catcheside P."/>
            <person name="Chovatia M."/>
            <person name="Cooper J."/>
            <person name="Damon W."/>
            <person name="Desjardin D."/>
            <person name="Finy P."/>
            <person name="Geml J."/>
            <person name="Haridas S."/>
            <person name="Hughes K."/>
            <person name="Justo A."/>
            <person name="Karasinski D."/>
            <person name="Kautmanova I."/>
            <person name="Kiss B."/>
            <person name="Kocsube S."/>
            <person name="Kotiranta H."/>
            <person name="LaButti K.M."/>
            <person name="Lechner B.E."/>
            <person name="Liimatainen K."/>
            <person name="Lipzen A."/>
            <person name="Lukacs Z."/>
            <person name="Mihaltcheva S."/>
            <person name="Morgado L.N."/>
            <person name="Niskanen T."/>
            <person name="Noordeloos M.E."/>
            <person name="Ohm R.A."/>
            <person name="Ortiz-Santana B."/>
            <person name="Ovrebo C."/>
            <person name="Racz N."/>
            <person name="Riley R."/>
            <person name="Savchenko A."/>
            <person name="Shiryaev A."/>
            <person name="Soop K."/>
            <person name="Spirin V."/>
            <person name="Szebenyi C."/>
            <person name="Tomsovsky M."/>
            <person name="Tulloss R.E."/>
            <person name="Uehling J."/>
            <person name="Grigoriev I.V."/>
            <person name="Vagvolgyi C."/>
            <person name="Papp T."/>
            <person name="Martin F.M."/>
            <person name="Miettinen O."/>
            <person name="Hibbett D.S."/>
            <person name="Nagy L.G."/>
        </authorList>
    </citation>
    <scope>NUCLEOTIDE SEQUENCE [LARGE SCALE GENOMIC DNA]</scope>
    <source>
        <strain evidence="2 3">CBS 166.37</strain>
    </source>
</reference>
<dbReference type="AlphaFoldDB" id="A0A5C3M6H2"/>
<organism evidence="2 3">
    <name type="scientific">Crucibulum laeve</name>
    <dbReference type="NCBI Taxonomy" id="68775"/>
    <lineage>
        <taxon>Eukaryota</taxon>
        <taxon>Fungi</taxon>
        <taxon>Dikarya</taxon>
        <taxon>Basidiomycota</taxon>
        <taxon>Agaricomycotina</taxon>
        <taxon>Agaricomycetes</taxon>
        <taxon>Agaricomycetidae</taxon>
        <taxon>Agaricales</taxon>
        <taxon>Agaricineae</taxon>
        <taxon>Nidulariaceae</taxon>
        <taxon>Crucibulum</taxon>
    </lineage>
</organism>
<feature type="compositionally biased region" description="Polar residues" evidence="1">
    <location>
        <begin position="23"/>
        <end position="33"/>
    </location>
</feature>
<keyword evidence="3" id="KW-1185">Reference proteome</keyword>
<feature type="region of interest" description="Disordered" evidence="1">
    <location>
        <begin position="57"/>
        <end position="93"/>
    </location>
</feature>
<feature type="region of interest" description="Disordered" evidence="1">
    <location>
        <begin position="1"/>
        <end position="33"/>
    </location>
</feature>
<protein>
    <submittedName>
        <fullName evidence="2">Uncharacterized protein</fullName>
    </submittedName>
</protein>
<dbReference type="EMBL" id="ML213595">
    <property type="protein sequence ID" value="TFK40940.1"/>
    <property type="molecule type" value="Genomic_DNA"/>
</dbReference>
<feature type="compositionally biased region" description="Basic and acidic residues" evidence="1">
    <location>
        <begin position="8"/>
        <end position="22"/>
    </location>
</feature>
<proteinExistence type="predicted"/>
<feature type="compositionally biased region" description="Polar residues" evidence="1">
    <location>
        <begin position="64"/>
        <end position="75"/>
    </location>
</feature>
<evidence type="ECO:0000313" key="2">
    <source>
        <dbReference type="EMBL" id="TFK40940.1"/>
    </source>
</evidence>
<evidence type="ECO:0000313" key="3">
    <source>
        <dbReference type="Proteomes" id="UP000308652"/>
    </source>
</evidence>
<gene>
    <name evidence="2" type="ORF">BDQ12DRAFT_415408</name>
</gene>
<evidence type="ECO:0000256" key="1">
    <source>
        <dbReference type="SAM" id="MobiDB-lite"/>
    </source>
</evidence>
<dbReference type="OrthoDB" id="3270420at2759"/>